<keyword evidence="1" id="KW-0812">Transmembrane</keyword>
<keyword evidence="1" id="KW-1133">Transmembrane helix</keyword>
<sequence length="99" mass="11376">MTKCENCGFEWSWWTCVKKSIRLTRAMQCPNCRKKQYQSTSSMRRTSLITMIPVLIIPITVLFNIPLIYAALLALVLFFSAIGISPMTLSLSNEEEPLW</sequence>
<dbReference type="InterPro" id="IPR026369">
    <property type="entry name" value="CxxC_20_CxxC"/>
</dbReference>
<gene>
    <name evidence="2" type="ORF">H0266_02660</name>
</gene>
<accession>A0A838CNQ6</accession>
<evidence type="ECO:0000256" key="1">
    <source>
        <dbReference type="SAM" id="Phobius"/>
    </source>
</evidence>
<evidence type="ECO:0008006" key="4">
    <source>
        <dbReference type="Google" id="ProtNLM"/>
    </source>
</evidence>
<dbReference type="EMBL" id="JACEFG010000001">
    <property type="protein sequence ID" value="MBA2173792.1"/>
    <property type="molecule type" value="Genomic_DNA"/>
</dbReference>
<proteinExistence type="predicted"/>
<evidence type="ECO:0000313" key="2">
    <source>
        <dbReference type="EMBL" id="MBA2173792.1"/>
    </source>
</evidence>
<evidence type="ECO:0000313" key="3">
    <source>
        <dbReference type="Proteomes" id="UP000571017"/>
    </source>
</evidence>
<dbReference type="AlphaFoldDB" id="A0A838CNQ6"/>
<feature type="transmembrane region" description="Helical" evidence="1">
    <location>
        <begin position="43"/>
        <end position="61"/>
    </location>
</feature>
<name>A0A838CNQ6_9BACI</name>
<keyword evidence="3" id="KW-1185">Reference proteome</keyword>
<keyword evidence="1" id="KW-0472">Membrane</keyword>
<dbReference type="Proteomes" id="UP000571017">
    <property type="component" value="Unassembled WGS sequence"/>
</dbReference>
<dbReference type="RefSeq" id="WP_181470828.1">
    <property type="nucleotide sequence ID" value="NZ_JACEFG010000001.1"/>
</dbReference>
<dbReference type="NCBIfam" id="TIGR04104">
    <property type="entry name" value="cxxc_20_cxxc"/>
    <property type="match status" value="1"/>
</dbReference>
<organism evidence="2 3">
    <name type="scientific">Halobacillus locisalis</name>
    <dbReference type="NCBI Taxonomy" id="220753"/>
    <lineage>
        <taxon>Bacteria</taxon>
        <taxon>Bacillati</taxon>
        <taxon>Bacillota</taxon>
        <taxon>Bacilli</taxon>
        <taxon>Bacillales</taxon>
        <taxon>Bacillaceae</taxon>
        <taxon>Halobacillus</taxon>
    </lineage>
</organism>
<comment type="caution">
    <text evidence="2">The sequence shown here is derived from an EMBL/GenBank/DDBJ whole genome shotgun (WGS) entry which is preliminary data.</text>
</comment>
<protein>
    <recommendedName>
        <fullName evidence="4">Cxxc_20_cxxc protein</fullName>
    </recommendedName>
</protein>
<reference evidence="2 3" key="1">
    <citation type="journal article" date="2004" name="Extremophiles">
        <title>Halobacillus locisalis sp. nov., a halophilic bacterium isolated from a marine solar saltern of the Yellow Sea in Korea.</title>
        <authorList>
            <person name="Yoon J.H."/>
            <person name="Kang K.H."/>
            <person name="Oh T.K."/>
            <person name="Park Y.H."/>
        </authorList>
    </citation>
    <scope>NUCLEOTIDE SEQUENCE [LARGE SCALE GENOMIC DNA]</scope>
    <source>
        <strain evidence="2 3">KCTC 3788</strain>
    </source>
</reference>